<evidence type="ECO:0000313" key="2">
    <source>
        <dbReference type="Proteomes" id="UP000620550"/>
    </source>
</evidence>
<name>A0ABQ3HUU6_9SPHI</name>
<reference evidence="2" key="1">
    <citation type="journal article" date="2019" name="Int. J. Syst. Evol. Microbiol.">
        <title>The Global Catalogue of Microorganisms (GCM) 10K type strain sequencing project: providing services to taxonomists for standard genome sequencing and annotation.</title>
        <authorList>
            <consortium name="The Broad Institute Genomics Platform"/>
            <consortium name="The Broad Institute Genome Sequencing Center for Infectious Disease"/>
            <person name="Wu L."/>
            <person name="Ma J."/>
        </authorList>
    </citation>
    <scope>NUCLEOTIDE SEQUENCE [LARGE SCALE GENOMIC DNA]</scope>
    <source>
        <strain evidence="2">CGMCC 1.12966</strain>
    </source>
</reference>
<accession>A0ABQ3HUU6</accession>
<dbReference type="Proteomes" id="UP000620550">
    <property type="component" value="Unassembled WGS sequence"/>
</dbReference>
<evidence type="ECO:0000313" key="1">
    <source>
        <dbReference type="EMBL" id="GHE36742.1"/>
    </source>
</evidence>
<organism evidence="1 2">
    <name type="scientific">Sphingobacterium griseoflavum</name>
    <dbReference type="NCBI Taxonomy" id="1474952"/>
    <lineage>
        <taxon>Bacteria</taxon>
        <taxon>Pseudomonadati</taxon>
        <taxon>Bacteroidota</taxon>
        <taxon>Sphingobacteriia</taxon>
        <taxon>Sphingobacteriales</taxon>
        <taxon>Sphingobacteriaceae</taxon>
        <taxon>Sphingobacterium</taxon>
    </lineage>
</organism>
<sequence>MISIPWFGGKDHNIYCKTYIDEKEFKLYLFVTAARAPDAVVRKA</sequence>
<dbReference type="EMBL" id="BNAF01000007">
    <property type="protein sequence ID" value="GHE36742.1"/>
    <property type="molecule type" value="Genomic_DNA"/>
</dbReference>
<gene>
    <name evidence="1" type="ORF">GCM10017764_19910</name>
</gene>
<protein>
    <submittedName>
        <fullName evidence="1">Uncharacterized protein</fullName>
    </submittedName>
</protein>
<keyword evidence="2" id="KW-1185">Reference proteome</keyword>
<comment type="caution">
    <text evidence="1">The sequence shown here is derived from an EMBL/GenBank/DDBJ whole genome shotgun (WGS) entry which is preliminary data.</text>
</comment>
<proteinExistence type="predicted"/>